<keyword evidence="3 6" id="KW-0812">Transmembrane</keyword>
<evidence type="ECO:0000256" key="3">
    <source>
        <dbReference type="ARBA" id="ARBA00022692"/>
    </source>
</evidence>
<accession>A0AAD5EKF3</accession>
<dbReference type="Proteomes" id="UP001206595">
    <property type="component" value="Unassembled WGS sequence"/>
</dbReference>
<dbReference type="InterPro" id="IPR007919">
    <property type="entry name" value="UPF0220"/>
</dbReference>
<gene>
    <name evidence="7" type="ORF">K450DRAFT_217182</name>
</gene>
<keyword evidence="4 6" id="KW-1133">Transmembrane helix</keyword>
<evidence type="ECO:0000256" key="6">
    <source>
        <dbReference type="SAM" id="Phobius"/>
    </source>
</evidence>
<evidence type="ECO:0000313" key="8">
    <source>
        <dbReference type="Proteomes" id="UP001206595"/>
    </source>
</evidence>
<keyword evidence="5 6" id="KW-0472">Membrane</keyword>
<evidence type="ECO:0000256" key="2">
    <source>
        <dbReference type="ARBA" id="ARBA00005335"/>
    </source>
</evidence>
<evidence type="ECO:0000256" key="4">
    <source>
        <dbReference type="ARBA" id="ARBA00022989"/>
    </source>
</evidence>
<dbReference type="GeneID" id="75910354"/>
<evidence type="ECO:0000313" key="7">
    <source>
        <dbReference type="EMBL" id="KAI8584621.1"/>
    </source>
</evidence>
<evidence type="ECO:0000256" key="1">
    <source>
        <dbReference type="ARBA" id="ARBA00004141"/>
    </source>
</evidence>
<reference evidence="7" key="2">
    <citation type="journal article" date="2022" name="Proc. Natl. Acad. Sci. U.S.A.">
        <title>Diploid-dominant life cycles characterize the early evolution of Fungi.</title>
        <authorList>
            <person name="Amses K.R."/>
            <person name="Simmons D.R."/>
            <person name="Longcore J.E."/>
            <person name="Mondo S.J."/>
            <person name="Seto K."/>
            <person name="Jeronimo G.H."/>
            <person name="Bonds A.E."/>
            <person name="Quandt C.A."/>
            <person name="Davis W.J."/>
            <person name="Chang Y."/>
            <person name="Federici B.A."/>
            <person name="Kuo A."/>
            <person name="LaButti K."/>
            <person name="Pangilinan J."/>
            <person name="Andreopoulos W."/>
            <person name="Tritt A."/>
            <person name="Riley R."/>
            <person name="Hundley H."/>
            <person name="Johnson J."/>
            <person name="Lipzen A."/>
            <person name="Barry K."/>
            <person name="Lang B.F."/>
            <person name="Cuomo C.A."/>
            <person name="Buchler N.E."/>
            <person name="Grigoriev I.V."/>
            <person name="Spatafora J.W."/>
            <person name="Stajich J.E."/>
            <person name="James T.Y."/>
        </authorList>
    </citation>
    <scope>NUCLEOTIDE SEQUENCE</scope>
    <source>
        <strain evidence="7">AG</strain>
    </source>
</reference>
<feature type="transmembrane region" description="Helical" evidence="6">
    <location>
        <begin position="142"/>
        <end position="165"/>
    </location>
</feature>
<proteinExistence type="inferred from homology"/>
<protein>
    <submittedName>
        <fullName evidence="7">Uncharacterized protein</fullName>
    </submittedName>
</protein>
<dbReference type="GO" id="GO:0016020">
    <property type="term" value="C:membrane"/>
    <property type="evidence" value="ECO:0007669"/>
    <property type="project" value="UniProtKB-SubCell"/>
</dbReference>
<dbReference type="RefSeq" id="XP_051449625.1">
    <property type="nucleotide sequence ID" value="XM_051585004.1"/>
</dbReference>
<dbReference type="AlphaFoldDB" id="A0AAD5EKF3"/>
<dbReference type="EMBL" id="MU620892">
    <property type="protein sequence ID" value="KAI8584621.1"/>
    <property type="molecule type" value="Genomic_DNA"/>
</dbReference>
<evidence type="ECO:0000256" key="5">
    <source>
        <dbReference type="ARBA" id="ARBA00023136"/>
    </source>
</evidence>
<feature type="transmembrane region" description="Helical" evidence="6">
    <location>
        <begin position="68"/>
        <end position="85"/>
    </location>
</feature>
<dbReference type="PANTHER" id="PTHR13180">
    <property type="entry name" value="SMALL MEMBRANE PROTEIN-RELATED"/>
    <property type="match status" value="1"/>
</dbReference>
<comment type="subcellular location">
    <subcellularLocation>
        <location evidence="1">Membrane</location>
        <topology evidence="1">Multi-pass membrane protein</topology>
    </subcellularLocation>
</comment>
<comment type="caution">
    <text evidence="7">The sequence shown here is derived from an EMBL/GenBank/DDBJ whole genome shotgun (WGS) entry which is preliminary data.</text>
</comment>
<reference evidence="7" key="1">
    <citation type="submission" date="2021-06" db="EMBL/GenBank/DDBJ databases">
        <authorList>
            <consortium name="DOE Joint Genome Institute"/>
            <person name="Mondo S.J."/>
            <person name="Amses K.R."/>
            <person name="Simmons D.R."/>
            <person name="Longcore J.E."/>
            <person name="Seto K."/>
            <person name="Alves G.H."/>
            <person name="Bonds A.E."/>
            <person name="Quandt C.A."/>
            <person name="Davis W.J."/>
            <person name="Chang Y."/>
            <person name="Letcher P.M."/>
            <person name="Powell M.J."/>
            <person name="Kuo A."/>
            <person name="Labutti K."/>
            <person name="Pangilinan J."/>
            <person name="Andreopoulos W."/>
            <person name="Tritt A."/>
            <person name="Riley R."/>
            <person name="Hundley H."/>
            <person name="Johnson J."/>
            <person name="Lipzen A."/>
            <person name="Barry K."/>
            <person name="Berbee M.L."/>
            <person name="Buchler N.E."/>
            <person name="Grigoriev I.V."/>
            <person name="Spatafora J.W."/>
            <person name="Stajich J.E."/>
            <person name="James T.Y."/>
        </authorList>
    </citation>
    <scope>NUCLEOTIDE SEQUENCE</scope>
    <source>
        <strain evidence="7">AG</strain>
    </source>
</reference>
<feature type="transmembrane region" description="Helical" evidence="6">
    <location>
        <begin position="31"/>
        <end position="48"/>
    </location>
</feature>
<organism evidence="7 8">
    <name type="scientific">Umbelopsis ramanniana AG</name>
    <dbReference type="NCBI Taxonomy" id="1314678"/>
    <lineage>
        <taxon>Eukaryota</taxon>
        <taxon>Fungi</taxon>
        <taxon>Fungi incertae sedis</taxon>
        <taxon>Mucoromycota</taxon>
        <taxon>Mucoromycotina</taxon>
        <taxon>Umbelopsidomycetes</taxon>
        <taxon>Umbelopsidales</taxon>
        <taxon>Umbelopsidaceae</taxon>
        <taxon>Umbelopsis</taxon>
    </lineage>
</organism>
<sequence>MPNYLSEGRRSIFLFKIPNPFKFLGDKQRAIGVYAAGAFFAIGWWAFIDAITLASRDPFKQVSIGFEDWISGILTTLGMIVINLIDKSSLHGDTFSYSGDSLVWKARLFLFVGFALIAGGLAGSVCVLILKYIVPEVPESELYYGIGQVAQCGFIMLSTVILWIAQNTQEEYQYNFML</sequence>
<comment type="similarity">
    <text evidence="2">Belongs to the UPF0220 family.</text>
</comment>
<feature type="transmembrane region" description="Helical" evidence="6">
    <location>
        <begin position="106"/>
        <end position="130"/>
    </location>
</feature>
<name>A0AAD5EKF3_UMBRA</name>
<keyword evidence="8" id="KW-1185">Reference proteome</keyword>
<dbReference type="Pfam" id="PF05255">
    <property type="entry name" value="UPF0220"/>
    <property type="match status" value="1"/>
</dbReference>